<sequence length="111" mass="12757">MQDVHNLVARLRRESYAFPTIEERIHAILEDFASQKGNLTRVYANEENVVECITIQSAHMRAMFELFPEVVLIDATHDTNASNYKLFSFMIHDAMGKGQHVQVSTQTDVQF</sequence>
<feature type="domain" description="ZSWIM1/3 RNaseH-like" evidence="1">
    <location>
        <begin position="31"/>
        <end position="105"/>
    </location>
</feature>
<accession>A0A6A3MLL2</accession>
<dbReference type="InterPro" id="IPR052579">
    <property type="entry name" value="Zinc_finger_SWIM"/>
</dbReference>
<dbReference type="AlphaFoldDB" id="A0A6A3MLL2"/>
<protein>
    <recommendedName>
        <fullName evidence="1">ZSWIM1/3 RNaseH-like domain-containing protein</fullName>
    </recommendedName>
</protein>
<evidence type="ECO:0000313" key="3">
    <source>
        <dbReference type="Proteomes" id="UP000435112"/>
    </source>
</evidence>
<evidence type="ECO:0000313" key="2">
    <source>
        <dbReference type="EMBL" id="KAE9031837.1"/>
    </source>
</evidence>
<gene>
    <name evidence="2" type="ORF">PR002_g9491</name>
</gene>
<evidence type="ECO:0000259" key="1">
    <source>
        <dbReference type="Pfam" id="PF21056"/>
    </source>
</evidence>
<dbReference type="InterPro" id="IPR048324">
    <property type="entry name" value="ZSWIM1-3_RNaseH-like"/>
</dbReference>
<dbReference type="PANTHER" id="PTHR31569:SF4">
    <property type="entry name" value="SWIM-TYPE DOMAIN-CONTAINING PROTEIN"/>
    <property type="match status" value="1"/>
</dbReference>
<name>A0A6A3MLL2_9STRA</name>
<organism evidence="2 3">
    <name type="scientific">Phytophthora rubi</name>
    <dbReference type="NCBI Taxonomy" id="129364"/>
    <lineage>
        <taxon>Eukaryota</taxon>
        <taxon>Sar</taxon>
        <taxon>Stramenopiles</taxon>
        <taxon>Oomycota</taxon>
        <taxon>Peronosporomycetes</taxon>
        <taxon>Peronosporales</taxon>
        <taxon>Peronosporaceae</taxon>
        <taxon>Phytophthora</taxon>
    </lineage>
</organism>
<dbReference type="Pfam" id="PF21056">
    <property type="entry name" value="ZSWIM1-3_RNaseH-like"/>
    <property type="match status" value="1"/>
</dbReference>
<comment type="caution">
    <text evidence="2">The sequence shown here is derived from an EMBL/GenBank/DDBJ whole genome shotgun (WGS) entry which is preliminary data.</text>
</comment>
<dbReference type="PANTHER" id="PTHR31569">
    <property type="entry name" value="SWIM-TYPE DOMAIN-CONTAINING PROTEIN"/>
    <property type="match status" value="1"/>
</dbReference>
<reference evidence="2 3" key="1">
    <citation type="submission" date="2018-09" db="EMBL/GenBank/DDBJ databases">
        <title>Genomic investigation of the strawberry pathogen Phytophthora fragariae indicates pathogenicity is determined by transcriptional variation in three key races.</title>
        <authorList>
            <person name="Adams T.M."/>
            <person name="Armitage A.D."/>
            <person name="Sobczyk M.K."/>
            <person name="Bates H.J."/>
            <person name="Dunwell J.M."/>
            <person name="Nellist C.F."/>
            <person name="Harrison R.J."/>
        </authorList>
    </citation>
    <scope>NUCLEOTIDE SEQUENCE [LARGE SCALE GENOMIC DNA]</scope>
    <source>
        <strain evidence="2 3">SCRP324</strain>
    </source>
</reference>
<dbReference type="Proteomes" id="UP000435112">
    <property type="component" value="Unassembled WGS sequence"/>
</dbReference>
<proteinExistence type="predicted"/>
<dbReference type="OrthoDB" id="123859at2759"/>
<dbReference type="EMBL" id="QXFU01000509">
    <property type="protein sequence ID" value="KAE9031837.1"/>
    <property type="molecule type" value="Genomic_DNA"/>
</dbReference>